<comment type="caution">
    <text evidence="8">The sequence shown here is derived from an EMBL/GenBank/DDBJ whole genome shotgun (WGS) entry which is preliminary data.</text>
</comment>
<feature type="transmembrane region" description="Helical" evidence="5">
    <location>
        <begin position="240"/>
        <end position="262"/>
    </location>
</feature>
<evidence type="ECO:0000313" key="9">
    <source>
        <dbReference type="Proteomes" id="UP001642483"/>
    </source>
</evidence>
<accession>A0ABP0FA93</accession>
<name>A0ABP0FA93_CLALP</name>
<dbReference type="Pfam" id="PF00083">
    <property type="entry name" value="Sugar_tr"/>
    <property type="match status" value="1"/>
</dbReference>
<sequence length="314" mass="34604">MLVFVCSLLSIPFLIIALIIPESPRWLFTKNKEKQAMKTTNFMARINKVKLSEGIWEEAKKAGIEIQQKLSSAKRYSSLDLFRQKTMALLTLNVMFSWFVNSFVYYGVSLNAGALAGDIFINNTLNGVMEIASYLLVMILLDRIGRRIILASFFAVAGIVLICSVIVNTYAEDNQSMVTLGLAFAFIGKIGISGAFGVIYNYTSELYATVIRSNGVGVGSMASRVGGFTAPYVISLQDYIPWLPNAIFGVFAIAAALSALAFPETNGQPMLETLDEANDFYKNWKASNASVDVKVRVKSSAHDNRAYDRESTKL</sequence>
<proteinExistence type="predicted"/>
<evidence type="ECO:0000256" key="6">
    <source>
        <dbReference type="SAM" id="SignalP"/>
    </source>
</evidence>
<evidence type="ECO:0000256" key="5">
    <source>
        <dbReference type="SAM" id="Phobius"/>
    </source>
</evidence>
<dbReference type="InterPro" id="IPR036259">
    <property type="entry name" value="MFS_trans_sf"/>
</dbReference>
<keyword evidence="2 5" id="KW-0812">Transmembrane</keyword>
<organism evidence="8 9">
    <name type="scientific">Clavelina lepadiformis</name>
    <name type="common">Light-bulb sea squirt</name>
    <name type="synonym">Ascidia lepadiformis</name>
    <dbReference type="NCBI Taxonomy" id="159417"/>
    <lineage>
        <taxon>Eukaryota</taxon>
        <taxon>Metazoa</taxon>
        <taxon>Chordata</taxon>
        <taxon>Tunicata</taxon>
        <taxon>Ascidiacea</taxon>
        <taxon>Aplousobranchia</taxon>
        <taxon>Clavelinidae</taxon>
        <taxon>Clavelina</taxon>
    </lineage>
</organism>
<evidence type="ECO:0000256" key="3">
    <source>
        <dbReference type="ARBA" id="ARBA00022989"/>
    </source>
</evidence>
<evidence type="ECO:0000259" key="7">
    <source>
        <dbReference type="PROSITE" id="PS50850"/>
    </source>
</evidence>
<comment type="subcellular location">
    <subcellularLocation>
        <location evidence="1">Membrane</location>
        <topology evidence="1">Multi-pass membrane protein</topology>
    </subcellularLocation>
</comment>
<dbReference type="PANTHER" id="PTHR24064">
    <property type="entry name" value="SOLUTE CARRIER FAMILY 22 MEMBER"/>
    <property type="match status" value="1"/>
</dbReference>
<feature type="chain" id="PRO_5046846314" description="Major facilitator superfamily (MFS) profile domain-containing protein" evidence="6">
    <location>
        <begin position="18"/>
        <end position="314"/>
    </location>
</feature>
<keyword evidence="3 5" id="KW-1133">Transmembrane helix</keyword>
<keyword evidence="9" id="KW-1185">Reference proteome</keyword>
<dbReference type="InterPro" id="IPR005829">
    <property type="entry name" value="Sugar_transporter_CS"/>
</dbReference>
<evidence type="ECO:0000256" key="1">
    <source>
        <dbReference type="ARBA" id="ARBA00004141"/>
    </source>
</evidence>
<dbReference type="PROSITE" id="PS00216">
    <property type="entry name" value="SUGAR_TRANSPORT_1"/>
    <property type="match status" value="1"/>
</dbReference>
<feature type="transmembrane region" description="Helical" evidence="5">
    <location>
        <begin position="120"/>
        <end position="141"/>
    </location>
</feature>
<feature type="transmembrane region" description="Helical" evidence="5">
    <location>
        <begin position="148"/>
        <end position="171"/>
    </location>
</feature>
<feature type="signal peptide" evidence="6">
    <location>
        <begin position="1"/>
        <end position="17"/>
    </location>
</feature>
<dbReference type="EMBL" id="CAWYQH010000035">
    <property type="protein sequence ID" value="CAK8676580.1"/>
    <property type="molecule type" value="Genomic_DNA"/>
</dbReference>
<evidence type="ECO:0000313" key="8">
    <source>
        <dbReference type="EMBL" id="CAK8676580.1"/>
    </source>
</evidence>
<evidence type="ECO:0000256" key="2">
    <source>
        <dbReference type="ARBA" id="ARBA00022692"/>
    </source>
</evidence>
<feature type="transmembrane region" description="Helical" evidence="5">
    <location>
        <begin position="215"/>
        <end position="234"/>
    </location>
</feature>
<feature type="transmembrane region" description="Helical" evidence="5">
    <location>
        <begin position="6"/>
        <end position="28"/>
    </location>
</feature>
<gene>
    <name evidence="8" type="ORF">CVLEPA_LOCUS6036</name>
</gene>
<evidence type="ECO:0000256" key="4">
    <source>
        <dbReference type="ARBA" id="ARBA00023136"/>
    </source>
</evidence>
<protein>
    <recommendedName>
        <fullName evidence="7">Major facilitator superfamily (MFS) profile domain-containing protein</fullName>
    </recommendedName>
</protein>
<dbReference type="Gene3D" id="1.20.1250.20">
    <property type="entry name" value="MFS general substrate transporter like domains"/>
    <property type="match status" value="1"/>
</dbReference>
<feature type="domain" description="Major facilitator superfamily (MFS) profile" evidence="7">
    <location>
        <begin position="1"/>
        <end position="267"/>
    </location>
</feature>
<dbReference type="InterPro" id="IPR005828">
    <property type="entry name" value="MFS_sugar_transport-like"/>
</dbReference>
<feature type="transmembrane region" description="Helical" evidence="5">
    <location>
        <begin position="177"/>
        <end position="203"/>
    </location>
</feature>
<reference evidence="8 9" key="1">
    <citation type="submission" date="2024-02" db="EMBL/GenBank/DDBJ databases">
        <authorList>
            <person name="Daric V."/>
            <person name="Darras S."/>
        </authorList>
    </citation>
    <scope>NUCLEOTIDE SEQUENCE [LARGE SCALE GENOMIC DNA]</scope>
</reference>
<keyword evidence="4 5" id="KW-0472">Membrane</keyword>
<dbReference type="Proteomes" id="UP001642483">
    <property type="component" value="Unassembled WGS sequence"/>
</dbReference>
<dbReference type="InterPro" id="IPR020846">
    <property type="entry name" value="MFS_dom"/>
</dbReference>
<dbReference type="PROSITE" id="PS50850">
    <property type="entry name" value="MFS"/>
    <property type="match status" value="1"/>
</dbReference>
<dbReference type="SUPFAM" id="SSF103473">
    <property type="entry name" value="MFS general substrate transporter"/>
    <property type="match status" value="1"/>
</dbReference>
<feature type="transmembrane region" description="Helical" evidence="5">
    <location>
        <begin position="87"/>
        <end position="108"/>
    </location>
</feature>
<keyword evidence="6" id="KW-0732">Signal</keyword>